<evidence type="ECO:0000256" key="2">
    <source>
        <dbReference type="ARBA" id="ARBA00005582"/>
    </source>
</evidence>
<evidence type="ECO:0000256" key="9">
    <source>
        <dbReference type="ARBA" id="ARBA00023204"/>
    </source>
</evidence>
<keyword evidence="8" id="KW-0460">Magnesium</keyword>
<dbReference type="RefSeq" id="WP_210580676.1">
    <property type="nucleotide sequence ID" value="NZ_LK995520.1"/>
</dbReference>
<evidence type="ECO:0000256" key="10">
    <source>
        <dbReference type="ARBA" id="ARBA00035861"/>
    </source>
</evidence>
<evidence type="ECO:0000256" key="3">
    <source>
        <dbReference type="ARBA" id="ARBA00022457"/>
    </source>
</evidence>
<dbReference type="InterPro" id="IPR000086">
    <property type="entry name" value="NUDIX_hydrolase_dom"/>
</dbReference>
<dbReference type="GO" id="GO:0008413">
    <property type="term" value="F:8-oxo-7,8-dihydroguanosine triphosphate pyrophosphatase activity"/>
    <property type="evidence" value="ECO:0007669"/>
    <property type="project" value="TreeGrafter"/>
</dbReference>
<gene>
    <name evidence="14" type="ORF">AAM4_1884</name>
</gene>
<dbReference type="AlphaFoldDB" id="A0A1L7RIR7"/>
<dbReference type="GO" id="GO:0044715">
    <property type="term" value="F:8-oxo-dGDP phosphatase activity"/>
    <property type="evidence" value="ECO:0007669"/>
    <property type="project" value="TreeGrafter"/>
</dbReference>
<comment type="cofactor">
    <cofactor evidence="1">
        <name>Mg(2+)</name>
        <dbReference type="ChEBI" id="CHEBI:18420"/>
    </cofactor>
</comment>
<dbReference type="EMBL" id="LK995520">
    <property type="protein sequence ID" value="CED91716.1"/>
    <property type="molecule type" value="Genomic_DNA"/>
</dbReference>
<keyword evidence="3" id="KW-0515">Mutator protein</keyword>
<evidence type="ECO:0000256" key="5">
    <source>
        <dbReference type="ARBA" id="ARBA00022723"/>
    </source>
</evidence>
<keyword evidence="6" id="KW-0227">DNA damage</keyword>
<organism evidence="14">
    <name type="scientific">Actinomyces succiniciruminis</name>
    <dbReference type="NCBI Taxonomy" id="1522002"/>
    <lineage>
        <taxon>Bacteria</taxon>
        <taxon>Bacillati</taxon>
        <taxon>Actinomycetota</taxon>
        <taxon>Actinomycetes</taxon>
        <taxon>Actinomycetales</taxon>
        <taxon>Actinomycetaceae</taxon>
        <taxon>Actinomyces</taxon>
    </lineage>
</organism>
<evidence type="ECO:0000313" key="14">
    <source>
        <dbReference type="EMBL" id="CED91716.1"/>
    </source>
</evidence>
<dbReference type="Pfam" id="PF00293">
    <property type="entry name" value="NUDIX"/>
    <property type="match status" value="1"/>
</dbReference>
<keyword evidence="7 12" id="KW-0378">Hydrolase</keyword>
<dbReference type="PANTHER" id="PTHR47707:SF1">
    <property type="entry name" value="NUDIX HYDROLASE FAMILY PROTEIN"/>
    <property type="match status" value="1"/>
</dbReference>
<dbReference type="InterPro" id="IPR020476">
    <property type="entry name" value="Nudix_hydrolase"/>
</dbReference>
<dbReference type="GO" id="GO:0044716">
    <property type="term" value="F:8-oxo-GDP phosphatase activity"/>
    <property type="evidence" value="ECO:0007669"/>
    <property type="project" value="TreeGrafter"/>
</dbReference>
<accession>A0A1L7RIR7</accession>
<dbReference type="GO" id="GO:0006281">
    <property type="term" value="P:DNA repair"/>
    <property type="evidence" value="ECO:0007669"/>
    <property type="project" value="UniProtKB-KW"/>
</dbReference>
<evidence type="ECO:0000256" key="8">
    <source>
        <dbReference type="ARBA" id="ARBA00022842"/>
    </source>
</evidence>
<evidence type="ECO:0000256" key="11">
    <source>
        <dbReference type="ARBA" id="ARBA00038905"/>
    </source>
</evidence>
<keyword evidence="4" id="KW-0235">DNA replication</keyword>
<dbReference type="PROSITE" id="PS51462">
    <property type="entry name" value="NUDIX"/>
    <property type="match status" value="1"/>
</dbReference>
<proteinExistence type="inferred from homology"/>
<dbReference type="PROSITE" id="PS00893">
    <property type="entry name" value="NUDIX_BOX"/>
    <property type="match status" value="1"/>
</dbReference>
<dbReference type="Gene3D" id="3.90.79.10">
    <property type="entry name" value="Nucleoside Triphosphate Pyrophosphohydrolase"/>
    <property type="match status" value="1"/>
</dbReference>
<comment type="similarity">
    <text evidence="2 12">Belongs to the Nudix hydrolase family.</text>
</comment>
<evidence type="ECO:0000256" key="6">
    <source>
        <dbReference type="ARBA" id="ARBA00022763"/>
    </source>
</evidence>
<evidence type="ECO:0000256" key="7">
    <source>
        <dbReference type="ARBA" id="ARBA00022801"/>
    </source>
</evidence>
<dbReference type="EC" id="3.6.1.55" evidence="11"/>
<name>A0A1L7RIR7_9ACTO</name>
<evidence type="ECO:0000259" key="13">
    <source>
        <dbReference type="PROSITE" id="PS51462"/>
    </source>
</evidence>
<evidence type="ECO:0000256" key="1">
    <source>
        <dbReference type="ARBA" id="ARBA00001946"/>
    </source>
</evidence>
<dbReference type="PRINTS" id="PR00502">
    <property type="entry name" value="NUDIXFAMILY"/>
</dbReference>
<reference evidence="14" key="1">
    <citation type="submission" date="2014-07" db="EMBL/GenBank/DDBJ databases">
        <authorList>
            <person name="Zhang J.E."/>
            <person name="Yang H."/>
            <person name="Guo J."/>
            <person name="Deng Z."/>
            <person name="Luo H."/>
            <person name="Luo M."/>
            <person name="Zhao B."/>
        </authorList>
    </citation>
    <scope>NUCLEOTIDE SEQUENCE</scope>
    <source>
        <strain evidence="14">AM4</strain>
    </source>
</reference>
<protein>
    <recommendedName>
        <fullName evidence="11">8-oxo-dGTP diphosphatase</fullName>
        <ecNumber evidence="11">3.6.1.55</ecNumber>
    </recommendedName>
</protein>
<keyword evidence="9" id="KW-0234">DNA repair</keyword>
<dbReference type="PANTHER" id="PTHR47707">
    <property type="entry name" value="8-OXO-DGTP DIPHOSPHATASE"/>
    <property type="match status" value="1"/>
</dbReference>
<evidence type="ECO:0000256" key="4">
    <source>
        <dbReference type="ARBA" id="ARBA00022705"/>
    </source>
</evidence>
<keyword evidence="5" id="KW-0479">Metal-binding</keyword>
<dbReference type="GO" id="GO:0006260">
    <property type="term" value="P:DNA replication"/>
    <property type="evidence" value="ECO:0007669"/>
    <property type="project" value="UniProtKB-KW"/>
</dbReference>
<evidence type="ECO:0000256" key="12">
    <source>
        <dbReference type="RuleBase" id="RU003476"/>
    </source>
</evidence>
<dbReference type="GO" id="GO:0046872">
    <property type="term" value="F:metal ion binding"/>
    <property type="evidence" value="ECO:0007669"/>
    <property type="project" value="UniProtKB-KW"/>
</dbReference>
<comment type="catalytic activity">
    <reaction evidence="10">
        <text>8-oxo-dGTP + H2O = 8-oxo-dGMP + diphosphate + H(+)</text>
        <dbReference type="Rhea" id="RHEA:31575"/>
        <dbReference type="ChEBI" id="CHEBI:15377"/>
        <dbReference type="ChEBI" id="CHEBI:15378"/>
        <dbReference type="ChEBI" id="CHEBI:33019"/>
        <dbReference type="ChEBI" id="CHEBI:63224"/>
        <dbReference type="ChEBI" id="CHEBI:77896"/>
        <dbReference type="EC" id="3.6.1.55"/>
    </reaction>
</comment>
<sequence>MLETRRVRPGRLVVAAAVLDCLPSPGATKLLCAARAYPAEHAGQYEFPGGKVEPGETPTAALMRELAEELDLSVRLGAEVLPSPDLAVPPPTRSSRQGDAAAISGGIQVSAAQPDGSVFPGDDSPAWPAMHGFRMRVWLAEPIGTPPHLGEAHAALSWVPLDKVAALPWLPADRPILKAILRVLAHPTC</sequence>
<dbReference type="InterPro" id="IPR047127">
    <property type="entry name" value="MutT-like"/>
</dbReference>
<dbReference type="SUPFAM" id="SSF55811">
    <property type="entry name" value="Nudix"/>
    <property type="match status" value="1"/>
</dbReference>
<feature type="domain" description="Nudix hydrolase" evidence="13">
    <location>
        <begin position="9"/>
        <end position="184"/>
    </location>
</feature>
<dbReference type="InterPro" id="IPR015797">
    <property type="entry name" value="NUDIX_hydrolase-like_dom_sf"/>
</dbReference>
<dbReference type="CDD" id="cd03425">
    <property type="entry name" value="NUDIX_MutT_NudA_like"/>
    <property type="match status" value="1"/>
</dbReference>
<dbReference type="InterPro" id="IPR020084">
    <property type="entry name" value="NUDIX_hydrolase_CS"/>
</dbReference>
<dbReference type="GO" id="GO:0035539">
    <property type="term" value="F:8-oxo-7,8-dihydrodeoxyguanosine triphosphate pyrophosphatase activity"/>
    <property type="evidence" value="ECO:0007669"/>
    <property type="project" value="UniProtKB-EC"/>
</dbReference>